<dbReference type="FunFam" id="3.40.50.620:FF:000100">
    <property type="entry name" value="probable leucine--tRNA ligase, mitochondrial"/>
    <property type="match status" value="1"/>
</dbReference>
<dbReference type="Proteomes" id="UP001378592">
    <property type="component" value="Unassembled WGS sequence"/>
</dbReference>
<gene>
    <name evidence="14" type="ORF">R5R35_009553</name>
</gene>
<dbReference type="Pfam" id="PF00133">
    <property type="entry name" value="tRNA-synt_1"/>
    <property type="match status" value="2"/>
</dbReference>
<dbReference type="GO" id="GO:0005524">
    <property type="term" value="F:ATP binding"/>
    <property type="evidence" value="ECO:0007669"/>
    <property type="project" value="UniProtKB-KW"/>
</dbReference>
<evidence type="ECO:0000259" key="12">
    <source>
        <dbReference type="Pfam" id="PF00133"/>
    </source>
</evidence>
<evidence type="ECO:0000313" key="15">
    <source>
        <dbReference type="Proteomes" id="UP001378592"/>
    </source>
</evidence>
<comment type="caution">
    <text evidence="14">The sequence shown here is derived from an EMBL/GenBank/DDBJ whole genome shotgun (WGS) entry which is preliminary data.</text>
</comment>
<dbReference type="SUPFAM" id="SSF52374">
    <property type="entry name" value="Nucleotidylyl transferase"/>
    <property type="match status" value="1"/>
</dbReference>
<organism evidence="14 15">
    <name type="scientific">Gryllus longicercus</name>
    <dbReference type="NCBI Taxonomy" id="2509291"/>
    <lineage>
        <taxon>Eukaryota</taxon>
        <taxon>Metazoa</taxon>
        <taxon>Ecdysozoa</taxon>
        <taxon>Arthropoda</taxon>
        <taxon>Hexapoda</taxon>
        <taxon>Insecta</taxon>
        <taxon>Pterygota</taxon>
        <taxon>Neoptera</taxon>
        <taxon>Polyneoptera</taxon>
        <taxon>Orthoptera</taxon>
        <taxon>Ensifera</taxon>
        <taxon>Gryllidea</taxon>
        <taxon>Grylloidea</taxon>
        <taxon>Gryllidae</taxon>
        <taxon>Gryllinae</taxon>
        <taxon>Gryllus</taxon>
    </lineage>
</organism>
<dbReference type="InterPro" id="IPR014729">
    <property type="entry name" value="Rossmann-like_a/b/a_fold"/>
</dbReference>
<evidence type="ECO:0000256" key="1">
    <source>
        <dbReference type="ARBA" id="ARBA00004305"/>
    </source>
</evidence>
<keyword evidence="4 11" id="KW-0436">Ligase</keyword>
<evidence type="ECO:0000256" key="7">
    <source>
        <dbReference type="ARBA" id="ARBA00022917"/>
    </source>
</evidence>
<dbReference type="PANTHER" id="PTHR43740:SF2">
    <property type="entry name" value="LEUCINE--TRNA LIGASE, MITOCHONDRIAL"/>
    <property type="match status" value="1"/>
</dbReference>
<evidence type="ECO:0000259" key="13">
    <source>
        <dbReference type="Pfam" id="PF08264"/>
    </source>
</evidence>
<dbReference type="AlphaFoldDB" id="A0AAN9Z694"/>
<dbReference type="EC" id="6.1.1.4" evidence="3"/>
<evidence type="ECO:0000256" key="10">
    <source>
        <dbReference type="ARBA" id="ARBA00047469"/>
    </source>
</evidence>
<evidence type="ECO:0000256" key="11">
    <source>
        <dbReference type="RuleBase" id="RU363035"/>
    </source>
</evidence>
<proteinExistence type="inferred from homology"/>
<reference evidence="14 15" key="1">
    <citation type="submission" date="2024-03" db="EMBL/GenBank/DDBJ databases">
        <title>The genome assembly and annotation of the cricket Gryllus longicercus Weissman &amp; Gray.</title>
        <authorList>
            <person name="Szrajer S."/>
            <person name="Gray D."/>
            <person name="Ylla G."/>
        </authorList>
    </citation>
    <scope>NUCLEOTIDE SEQUENCE [LARGE SCALE GENOMIC DNA]</scope>
    <source>
        <strain evidence="14">DAG 2021-001</strain>
        <tissue evidence="14">Whole body minus gut</tissue>
    </source>
</reference>
<comment type="subcellular location">
    <subcellularLocation>
        <location evidence="1">Mitochondrion matrix</location>
    </subcellularLocation>
</comment>
<evidence type="ECO:0000256" key="3">
    <source>
        <dbReference type="ARBA" id="ARBA00013164"/>
    </source>
</evidence>
<keyword evidence="15" id="KW-1185">Reference proteome</keyword>
<feature type="domain" description="Methionyl/Valyl/Leucyl/Isoleucyl-tRNA synthetase anticodon-binding" evidence="13">
    <location>
        <begin position="755"/>
        <end position="812"/>
    </location>
</feature>
<evidence type="ECO:0000256" key="8">
    <source>
        <dbReference type="ARBA" id="ARBA00023146"/>
    </source>
</evidence>
<dbReference type="GO" id="GO:0004823">
    <property type="term" value="F:leucine-tRNA ligase activity"/>
    <property type="evidence" value="ECO:0007669"/>
    <property type="project" value="UniProtKB-EC"/>
</dbReference>
<dbReference type="SUPFAM" id="SSF50677">
    <property type="entry name" value="ValRS/IleRS/LeuRS editing domain"/>
    <property type="match status" value="1"/>
</dbReference>
<comment type="similarity">
    <text evidence="2 11">Belongs to the class-I aminoacyl-tRNA synthetase family.</text>
</comment>
<dbReference type="GO" id="GO:0032543">
    <property type="term" value="P:mitochondrial translation"/>
    <property type="evidence" value="ECO:0007669"/>
    <property type="project" value="TreeGrafter"/>
</dbReference>
<dbReference type="PROSITE" id="PS00178">
    <property type="entry name" value="AA_TRNA_LIGASE_I"/>
    <property type="match status" value="1"/>
</dbReference>
<dbReference type="PRINTS" id="PR00985">
    <property type="entry name" value="TRNASYNTHLEU"/>
</dbReference>
<dbReference type="InterPro" id="IPR002300">
    <property type="entry name" value="aa-tRNA-synth_Ia"/>
</dbReference>
<dbReference type="GO" id="GO:0006429">
    <property type="term" value="P:leucyl-tRNA aminoacylation"/>
    <property type="evidence" value="ECO:0007669"/>
    <property type="project" value="InterPro"/>
</dbReference>
<dbReference type="FunFam" id="1.10.730.10:FF:000060">
    <property type="entry name" value="Leucyl-tRNA synthetase"/>
    <property type="match status" value="1"/>
</dbReference>
<dbReference type="InterPro" id="IPR009080">
    <property type="entry name" value="tRNAsynth_Ia_anticodon-bd"/>
</dbReference>
<evidence type="ECO:0000256" key="9">
    <source>
        <dbReference type="ARBA" id="ARBA00030520"/>
    </source>
</evidence>
<keyword evidence="8 11" id="KW-0030">Aminoacyl-tRNA synthetase</keyword>
<keyword evidence="6 11" id="KW-0067">ATP-binding</keyword>
<evidence type="ECO:0000256" key="4">
    <source>
        <dbReference type="ARBA" id="ARBA00022598"/>
    </source>
</evidence>
<dbReference type="NCBIfam" id="TIGR00396">
    <property type="entry name" value="leuS_bact"/>
    <property type="match status" value="1"/>
</dbReference>
<keyword evidence="7 11" id="KW-0648">Protein biosynthesis</keyword>
<dbReference type="PANTHER" id="PTHR43740">
    <property type="entry name" value="LEUCYL-TRNA SYNTHETASE"/>
    <property type="match status" value="1"/>
</dbReference>
<keyword evidence="5 11" id="KW-0547">Nucleotide-binding</keyword>
<dbReference type="CDD" id="cd00812">
    <property type="entry name" value="LeuRS_core"/>
    <property type="match status" value="1"/>
</dbReference>
<accession>A0AAN9Z694</accession>
<dbReference type="EMBL" id="JAZDUA010000207">
    <property type="protein sequence ID" value="KAK7864297.1"/>
    <property type="molecule type" value="Genomic_DNA"/>
</dbReference>
<dbReference type="SUPFAM" id="SSF47323">
    <property type="entry name" value="Anticodon-binding domain of a subclass of class I aminoacyl-tRNA synthetases"/>
    <property type="match status" value="1"/>
</dbReference>
<feature type="domain" description="Aminoacyl-tRNA synthetase class Ia" evidence="12">
    <location>
        <begin position="420"/>
        <end position="578"/>
    </location>
</feature>
<dbReference type="InterPro" id="IPR001412">
    <property type="entry name" value="aa-tRNA-synth_I_CS"/>
</dbReference>
<protein>
    <recommendedName>
        <fullName evidence="3">leucine--tRNA ligase</fullName>
        <ecNumber evidence="3">6.1.1.4</ecNumber>
    </recommendedName>
    <alternativeName>
        <fullName evidence="9">Leucyl-tRNA synthetase</fullName>
    </alternativeName>
</protein>
<comment type="catalytic activity">
    <reaction evidence="10">
        <text>tRNA(Leu) + L-leucine + ATP = L-leucyl-tRNA(Leu) + AMP + diphosphate</text>
        <dbReference type="Rhea" id="RHEA:11688"/>
        <dbReference type="Rhea" id="RHEA-COMP:9613"/>
        <dbReference type="Rhea" id="RHEA-COMP:9622"/>
        <dbReference type="ChEBI" id="CHEBI:30616"/>
        <dbReference type="ChEBI" id="CHEBI:33019"/>
        <dbReference type="ChEBI" id="CHEBI:57427"/>
        <dbReference type="ChEBI" id="CHEBI:78442"/>
        <dbReference type="ChEBI" id="CHEBI:78494"/>
        <dbReference type="ChEBI" id="CHEBI:456215"/>
        <dbReference type="EC" id="6.1.1.4"/>
    </reaction>
</comment>
<dbReference type="InterPro" id="IPR009008">
    <property type="entry name" value="Val/Leu/Ile-tRNA-synth_edit"/>
</dbReference>
<feature type="domain" description="Aminoacyl-tRNA synthetase class Ia" evidence="12">
    <location>
        <begin position="49"/>
        <end position="238"/>
    </location>
</feature>
<dbReference type="InterPro" id="IPR002302">
    <property type="entry name" value="Leu-tRNA-ligase"/>
</dbReference>
<dbReference type="FunFam" id="3.40.50.620:FF:000003">
    <property type="entry name" value="Leucine--tRNA ligase"/>
    <property type="match status" value="1"/>
</dbReference>
<dbReference type="GO" id="GO:0005759">
    <property type="term" value="C:mitochondrial matrix"/>
    <property type="evidence" value="ECO:0007669"/>
    <property type="project" value="UniProtKB-SubCell"/>
</dbReference>
<name>A0AAN9Z694_9ORTH</name>
<dbReference type="InterPro" id="IPR013155">
    <property type="entry name" value="M/V/L/I-tRNA-synth_anticd-bd"/>
</dbReference>
<dbReference type="Gene3D" id="3.40.50.620">
    <property type="entry name" value="HUPs"/>
    <property type="match status" value="2"/>
</dbReference>
<evidence type="ECO:0000256" key="6">
    <source>
        <dbReference type="ARBA" id="ARBA00022840"/>
    </source>
</evidence>
<dbReference type="GO" id="GO:0002161">
    <property type="term" value="F:aminoacyl-tRNA deacylase activity"/>
    <property type="evidence" value="ECO:0007669"/>
    <property type="project" value="InterPro"/>
</dbReference>
<dbReference type="Pfam" id="PF08264">
    <property type="entry name" value="Anticodon_1"/>
    <property type="match status" value="1"/>
</dbReference>
<evidence type="ECO:0000313" key="14">
    <source>
        <dbReference type="EMBL" id="KAK7864297.1"/>
    </source>
</evidence>
<dbReference type="Gene3D" id="1.10.730.10">
    <property type="entry name" value="Isoleucyl-tRNA Synthetase, Domain 1"/>
    <property type="match status" value="1"/>
</dbReference>
<sequence>MPLLQHFRLIDHSIIDKLPPLTYFKRYLFHGVNRWNEDLSTDLKHDIENKWHKHVYKKSEEKNDQPKYYVLSMFPYPSGQLHMGHVRVYTISDTMARFHRMNGKNVIHPMGWDAFGLPAENAAIERNVQPQEWTRHNVNHMRKQLQRLACSFDWERELATSSPAYYKWTQYLFLKLYKSGLVYQKEAWVNWDPVDQTVLADEQVDENGCSWRSGAKVERKLLKQWFVRTTRFSKALCDGLDDPLLENWRDIIKLQKHWIGECNGTVLEFDLESDQINPDKTIPKKTVTVWTQRPEMVFAARFIAISPGSVLDVLYSESSSAKKDWRQLPVRAYNLFTGEFLPIFVTDKVQFHEGTDSHLGAPEASEADRDFAVLANIPTPSTPEEDGRVFRSEDDVKVIRDKVCEMALQRGAGGFQTSAKLRDWLISRQRYWGTPIPLVHCPSCGVVPVPDSQLPVELPPLHSEITKGQAALPEATNWRQTSCPKCGSPAERETDTMDTFVDSSWYFLRFLDPWNTEEPFSKDVVAHQMPVDLYIGGKEHAVLHLYYARFMHHFLHSQGLVPTREPFRKLLVQGMIMGQSYKVEDSGRYIPESEVQKTGRKLVEKGTGLPVVTAWEKMSKSKHNGVDPESMFETYGTDTTRLLILADVAPTSHRHWSSKTFPGILKWQHRLWLTIQNFRKVRDQLDETRAAQLPDSEVFDEQEAKLFDSRNYYVKGATFNYSVTFQLSVAISKMQGLTNSLRRAPNEVVALGRQFERALAVQIILLAPMAPHFASELWAGFTSAPHRVNTHTEEIFWERSVLEQPWPQVDTNYCLELLCRVNGADSCTIRLPRYELDALTHDDALELALSNVDLQASTANRKIIATQFTLHPSYEAVINIATEHVSAKEKDRQIQDV</sequence>
<evidence type="ECO:0000256" key="5">
    <source>
        <dbReference type="ARBA" id="ARBA00022741"/>
    </source>
</evidence>
<evidence type="ECO:0000256" key="2">
    <source>
        <dbReference type="ARBA" id="ARBA00005594"/>
    </source>
</evidence>